<accession>A0A538SHN1</accession>
<name>A0A538SHN1_UNCEI</name>
<feature type="transmembrane region" description="Helical" evidence="7">
    <location>
        <begin position="408"/>
        <end position="429"/>
    </location>
</feature>
<dbReference type="EMBL" id="VBOT01000088">
    <property type="protein sequence ID" value="TMQ50884.1"/>
    <property type="molecule type" value="Genomic_DNA"/>
</dbReference>
<comment type="caution">
    <text evidence="8">The sequence shown here is derived from an EMBL/GenBank/DDBJ whole genome shotgun (WGS) entry which is preliminary data.</text>
</comment>
<reference evidence="8 9" key="1">
    <citation type="journal article" date="2019" name="Nat. Microbiol.">
        <title>Mediterranean grassland soil C-N compound turnover is dependent on rainfall and depth, and is mediated by genomically divergent microorganisms.</title>
        <authorList>
            <person name="Diamond S."/>
            <person name="Andeer P.F."/>
            <person name="Li Z."/>
            <person name="Crits-Christoph A."/>
            <person name="Burstein D."/>
            <person name="Anantharaman K."/>
            <person name="Lane K.R."/>
            <person name="Thomas B.C."/>
            <person name="Pan C."/>
            <person name="Northen T.R."/>
            <person name="Banfield J.F."/>
        </authorList>
    </citation>
    <scope>NUCLEOTIDE SEQUENCE [LARGE SCALE GENOMIC DNA]</scope>
    <source>
        <strain evidence="8">WS_3</strain>
    </source>
</reference>
<gene>
    <name evidence="8" type="ORF">E6K73_07030</name>
</gene>
<feature type="transmembrane region" description="Helical" evidence="7">
    <location>
        <begin position="38"/>
        <end position="62"/>
    </location>
</feature>
<dbReference type="Proteomes" id="UP000320184">
    <property type="component" value="Unassembled WGS sequence"/>
</dbReference>
<evidence type="ECO:0000313" key="8">
    <source>
        <dbReference type="EMBL" id="TMQ50884.1"/>
    </source>
</evidence>
<comment type="subcellular location">
    <subcellularLocation>
        <location evidence="1">Cell membrane</location>
        <topology evidence="1">Multi-pass membrane protein</topology>
    </subcellularLocation>
</comment>
<dbReference type="AlphaFoldDB" id="A0A538SHN1"/>
<protein>
    <submittedName>
        <fullName evidence="8">APC family permease</fullName>
    </submittedName>
</protein>
<evidence type="ECO:0000256" key="1">
    <source>
        <dbReference type="ARBA" id="ARBA00004651"/>
    </source>
</evidence>
<feature type="transmembrane region" description="Helical" evidence="7">
    <location>
        <begin position="377"/>
        <end position="402"/>
    </location>
</feature>
<keyword evidence="5 7" id="KW-1133">Transmembrane helix</keyword>
<feature type="transmembrane region" description="Helical" evidence="7">
    <location>
        <begin position="224"/>
        <end position="245"/>
    </location>
</feature>
<sequence>MRLRRSLSTLPLVFVLYFNVSGGPFTIESLVAEVGPGLALLILVAIPLLWSLPETLIVAELASMLPEEGGYYRWVHRAFGPFWAFQNGWWTWVYSLVDMAIYPVLFNQYLGFFFPNLGTAARWGVSLAVIWGATAINLRGARPVGRSSILCGLFVMAGFMALTLAALPHANHAPWSPFLAPGKNPLGALGLGLSIALWNYIGWDNASTVQGEVIDPSRTYPRALAFALPLVTAGYLVSALSAAAASDWSKWHEGGWPDIALAAAGALGRPLAIWLALAGMVSALALFNALLLSYSRIPLAMASDGLLPRFLAATDSRGTPGNAVLVSAAFYSLFALVSFSGLVVADVLLYAMALLLEFGSLILLRRREPALRGAYRIPLGLGAVTALAAVPAVVLLVIVGLSLQDPEYGTPAIVSALLGAGLGPPLYWLATRFKREPLGDRSSE</sequence>
<dbReference type="PANTHER" id="PTHR45826:SF25">
    <property type="entry name" value="AMINO ACID PERMEASE-LIKE PROTEIN"/>
    <property type="match status" value="1"/>
</dbReference>
<evidence type="ECO:0000256" key="3">
    <source>
        <dbReference type="ARBA" id="ARBA00022475"/>
    </source>
</evidence>
<proteinExistence type="predicted"/>
<dbReference type="Gene3D" id="1.20.1740.10">
    <property type="entry name" value="Amino acid/polyamine transporter I"/>
    <property type="match status" value="1"/>
</dbReference>
<keyword evidence="2" id="KW-0813">Transport</keyword>
<keyword evidence="6 7" id="KW-0472">Membrane</keyword>
<dbReference type="InterPro" id="IPR044566">
    <property type="entry name" value="RMV1-like"/>
</dbReference>
<evidence type="ECO:0000256" key="4">
    <source>
        <dbReference type="ARBA" id="ARBA00022692"/>
    </source>
</evidence>
<feature type="transmembrane region" description="Helical" evidence="7">
    <location>
        <begin position="347"/>
        <end position="365"/>
    </location>
</feature>
<dbReference type="PANTHER" id="PTHR45826">
    <property type="entry name" value="POLYAMINE TRANSPORTER PUT1"/>
    <property type="match status" value="1"/>
</dbReference>
<dbReference type="GO" id="GO:0005886">
    <property type="term" value="C:plasma membrane"/>
    <property type="evidence" value="ECO:0007669"/>
    <property type="project" value="UniProtKB-SubCell"/>
</dbReference>
<dbReference type="InterPro" id="IPR002293">
    <property type="entry name" value="AA/rel_permease1"/>
</dbReference>
<feature type="transmembrane region" description="Helical" evidence="7">
    <location>
        <begin position="148"/>
        <end position="166"/>
    </location>
</feature>
<evidence type="ECO:0000256" key="5">
    <source>
        <dbReference type="ARBA" id="ARBA00022989"/>
    </source>
</evidence>
<feature type="transmembrane region" description="Helical" evidence="7">
    <location>
        <begin position="271"/>
        <end position="292"/>
    </location>
</feature>
<feature type="transmembrane region" description="Helical" evidence="7">
    <location>
        <begin position="323"/>
        <end position="341"/>
    </location>
</feature>
<dbReference type="PIRSF" id="PIRSF006060">
    <property type="entry name" value="AA_transporter"/>
    <property type="match status" value="1"/>
</dbReference>
<keyword evidence="3" id="KW-1003">Cell membrane</keyword>
<evidence type="ECO:0000256" key="7">
    <source>
        <dbReference type="SAM" id="Phobius"/>
    </source>
</evidence>
<evidence type="ECO:0000313" key="9">
    <source>
        <dbReference type="Proteomes" id="UP000320184"/>
    </source>
</evidence>
<feature type="transmembrane region" description="Helical" evidence="7">
    <location>
        <begin position="186"/>
        <end position="203"/>
    </location>
</feature>
<evidence type="ECO:0000256" key="2">
    <source>
        <dbReference type="ARBA" id="ARBA00022448"/>
    </source>
</evidence>
<dbReference type="Pfam" id="PF13520">
    <property type="entry name" value="AA_permease_2"/>
    <property type="match status" value="1"/>
</dbReference>
<evidence type="ECO:0000256" key="6">
    <source>
        <dbReference type="ARBA" id="ARBA00023136"/>
    </source>
</evidence>
<feature type="transmembrane region" description="Helical" evidence="7">
    <location>
        <begin position="112"/>
        <end position="136"/>
    </location>
</feature>
<keyword evidence="4 7" id="KW-0812">Transmembrane</keyword>
<dbReference type="GO" id="GO:0022857">
    <property type="term" value="F:transmembrane transporter activity"/>
    <property type="evidence" value="ECO:0007669"/>
    <property type="project" value="InterPro"/>
</dbReference>
<organism evidence="8 9">
    <name type="scientific">Eiseniibacteriota bacterium</name>
    <dbReference type="NCBI Taxonomy" id="2212470"/>
    <lineage>
        <taxon>Bacteria</taxon>
        <taxon>Candidatus Eiseniibacteriota</taxon>
    </lineage>
</organism>